<dbReference type="InterPro" id="IPR058565">
    <property type="entry name" value="Ig_TRAPPC9_Trs120_1st"/>
</dbReference>
<dbReference type="PANTHER" id="PTHR21512">
    <property type="entry name" value="TRAFFICKING PROTEIN PARTICLE COMPLEX SUBUNIT 9"/>
    <property type="match status" value="1"/>
</dbReference>
<feature type="domain" description="Trs120/TRAPPC9 N-terminal" evidence="2">
    <location>
        <begin position="237"/>
        <end position="302"/>
    </location>
</feature>
<dbReference type="InterPro" id="IPR013935">
    <property type="entry name" value="Trs120_TRAPPC9"/>
</dbReference>
<feature type="region of interest" description="Disordered" evidence="1">
    <location>
        <begin position="991"/>
        <end position="1035"/>
    </location>
</feature>
<accession>A0AAV1I194</accession>
<feature type="compositionally biased region" description="Low complexity" evidence="1">
    <location>
        <begin position="806"/>
        <end position="823"/>
    </location>
</feature>
<proteinExistence type="predicted"/>
<feature type="region of interest" description="Disordered" evidence="1">
    <location>
        <begin position="792"/>
        <end position="823"/>
    </location>
</feature>
<evidence type="ECO:0000313" key="4">
    <source>
        <dbReference type="EMBL" id="CAK0773464.1"/>
    </source>
</evidence>
<feature type="compositionally biased region" description="Polar residues" evidence="1">
    <location>
        <begin position="1007"/>
        <end position="1027"/>
    </location>
</feature>
<evidence type="ECO:0000256" key="1">
    <source>
        <dbReference type="SAM" id="MobiDB-lite"/>
    </source>
</evidence>
<dbReference type="Proteomes" id="UP001314263">
    <property type="component" value="Unassembled WGS sequence"/>
</dbReference>
<keyword evidence="5" id="KW-1185">Reference proteome</keyword>
<reference evidence="4 5" key="1">
    <citation type="submission" date="2023-10" db="EMBL/GenBank/DDBJ databases">
        <authorList>
            <person name="Maclean D."/>
            <person name="Macfadyen A."/>
        </authorList>
    </citation>
    <scope>NUCLEOTIDE SEQUENCE [LARGE SCALE GENOMIC DNA]</scope>
</reference>
<feature type="compositionally biased region" description="Basic and acidic residues" evidence="1">
    <location>
        <begin position="991"/>
        <end position="1006"/>
    </location>
</feature>
<dbReference type="Pfam" id="PF08626">
    <property type="entry name" value="TRAPPC9-Trs120"/>
    <property type="match status" value="2"/>
</dbReference>
<dbReference type="EMBL" id="CAUYUE010000005">
    <property type="protein sequence ID" value="CAK0773464.1"/>
    <property type="molecule type" value="Genomic_DNA"/>
</dbReference>
<comment type="caution">
    <text evidence="4">The sequence shown here is derived from an EMBL/GenBank/DDBJ whole genome shotgun (WGS) entry which is preliminary data.</text>
</comment>
<feature type="region of interest" description="Disordered" evidence="1">
    <location>
        <begin position="551"/>
        <end position="581"/>
    </location>
</feature>
<dbReference type="PANTHER" id="PTHR21512:SF5">
    <property type="entry name" value="TRAFFICKING PROTEIN PARTICLE COMPLEX SUBUNIT 9"/>
    <property type="match status" value="1"/>
</dbReference>
<sequence>MSRKTSSASSQQLMRLIEPGVTLFRPAEIPVVIVPVGQCPPGLWLQYVGLVTKHRQIELQLLRSFYKEQQKSPFTHLPWKAGALHFRFPPESVAVQKDLMTPLYTHRKVLGVIGICHGPASQDVKEAYELFDRTCRAFPDAIAQRCFFFEPSDAHVAEDKTEMPELMMFPPTESGGTEQLSSHAEVVMLDFATAMLSGLERWMLTAGPAMIDLNTFCDTSDKLMSSVSVLDEVQKRLYTDEEMTRKRRYGRLQKAMGDVSLLAGSPADAIEHYSTAIDLSKACADVVWTGAAFGGIASAKVLEACTENRALRSGHSQASSEPAVRRPPVVRLQAEDMSSVESRVSSGFGGLEFWDALRQAKSLESDVRYQLTEARIVLRRRSVIPLMVEHDLAWVRLLIGLHGMRARKEVNEIVSGIVEMGAALQYTEDKLTNIMEAAQVMGMVGSLRKRVLLLWQAVEFSRSSERPNLTTLQIARKALEPPDLLEEAGEEHSGAPLGLAASAGPSQHWSAVRCGCIEGVLATAILAGQHADVWEAASMLLREHWRELAPSRQQSLQRTLEAAANQMPDGERKRPGPGPPPLLSLLRPLAGPPHLQPHCMLLDVHGMHRLLSIAESGSAKSINPFIYNPFRPVKVKGSEEPIAPASEAGSICWICGESASVEVEIRNPTVIPIKVERLTLDVEWAGHPSVAVADQKLMTQAKWKPNPVAMWLPAETPATKVMLTGMPLRAGLFTITGCLVTAMGVSWKQPWLPRTAFSGQQNGTKAPGGHAQAQVSVVDPLPLIRVRVETPPTSVAPQIEQRALPSSESSSETAAAAPKAQEANASIEPIRASALKGQILSWWLSISNAGKLPVSAAMVGVEQQSSAGAMPAQRPLPAGGVPAADMPSMAPSVPYRPPVAHVKAAVDERHLQSALPLGQSGRVKVPMLLYATQVASYTGEEDANLSISLEYAATIDASNDTIGRKSTVPVHLHFLPSLEVTGVSFHEHHMPAAARGRDTSSRDASLRRTSSLGDIDRSSSGGSNRPGQSDAPGLENSAAVYTKSGVSRVCVVEVEAVNSAAVGLQVWLGRRVTPEHHSADWQALADSPRPWAPKAADASVPLHAHCKLVPAGQHVTVACIVDCATMPHSERLAGMVSMGRADFVSKDLIAEELCNRFAIYWRHEDLHDAAIPVEIGALPLPRDLLVKALSTQALTLLCPPPVGGPLSISFQALQSAPGKDAVPCELQEVFAPGTVITDMTQSRVSLWGTQAALGSALLITAQVYNFGETRQTVGWSVSCWDSNFLAGEANCAFDSLAAAAAGQFAGLKDELEARAQACKKFAVTFLRPGLFCLSAKEVMVTAENPKMAKAARTTIFPLYVLVK</sequence>
<name>A0AAV1I194_9CHLO</name>
<protein>
    <submittedName>
        <fullName evidence="4">Uncharacterized protein</fullName>
    </submittedName>
</protein>
<gene>
    <name evidence="4" type="ORF">CVIRNUC_004068</name>
</gene>
<feature type="domain" description="Trs120/TRAPPC9 first Ig-like" evidence="3">
    <location>
        <begin position="615"/>
        <end position="748"/>
    </location>
</feature>
<evidence type="ECO:0000259" key="2">
    <source>
        <dbReference type="Pfam" id="PF08626"/>
    </source>
</evidence>
<dbReference type="Pfam" id="PF26254">
    <property type="entry name" value="Ig_TRAPPC9-Trs120_1st"/>
    <property type="match status" value="1"/>
</dbReference>
<evidence type="ECO:0000313" key="5">
    <source>
        <dbReference type="Proteomes" id="UP001314263"/>
    </source>
</evidence>
<feature type="domain" description="Trs120/TRAPPC9 N-terminal" evidence="2">
    <location>
        <begin position="24"/>
        <end position="201"/>
    </location>
</feature>
<evidence type="ECO:0000259" key="3">
    <source>
        <dbReference type="Pfam" id="PF26254"/>
    </source>
</evidence>
<dbReference type="InterPro" id="IPR058563">
    <property type="entry name" value="Trs120_TRAPPC9_N"/>
</dbReference>
<dbReference type="GO" id="GO:0005802">
    <property type="term" value="C:trans-Golgi network"/>
    <property type="evidence" value="ECO:0007669"/>
    <property type="project" value="TreeGrafter"/>
</dbReference>
<organism evidence="4 5">
    <name type="scientific">Coccomyxa viridis</name>
    <dbReference type="NCBI Taxonomy" id="1274662"/>
    <lineage>
        <taxon>Eukaryota</taxon>
        <taxon>Viridiplantae</taxon>
        <taxon>Chlorophyta</taxon>
        <taxon>core chlorophytes</taxon>
        <taxon>Trebouxiophyceae</taxon>
        <taxon>Trebouxiophyceae incertae sedis</taxon>
        <taxon>Coccomyxaceae</taxon>
        <taxon>Coccomyxa</taxon>
    </lineage>
</organism>